<accession>A0A081XZ99</accession>
<evidence type="ECO:0000313" key="4">
    <source>
        <dbReference type="Proteomes" id="UP000028341"/>
    </source>
</evidence>
<proteinExistence type="inferred from homology"/>
<evidence type="ECO:0000256" key="1">
    <source>
        <dbReference type="ARBA" id="ARBA00008791"/>
    </source>
</evidence>
<comment type="caution">
    <text evidence="3">The sequence shown here is derived from an EMBL/GenBank/DDBJ whole genome shotgun (WGS) entry which is preliminary data.</text>
</comment>
<dbReference type="PANTHER" id="PTHR31964:SF113">
    <property type="entry name" value="USPA DOMAIN-CONTAINING PROTEIN"/>
    <property type="match status" value="1"/>
</dbReference>
<evidence type="ECO:0000313" key="3">
    <source>
        <dbReference type="EMBL" id="KES08872.1"/>
    </source>
</evidence>
<gene>
    <name evidence="3" type="ORF">BU52_02130</name>
</gene>
<dbReference type="InterPro" id="IPR006015">
    <property type="entry name" value="Universal_stress_UspA"/>
</dbReference>
<dbReference type="EMBL" id="JFCB01000001">
    <property type="protein sequence ID" value="KES08872.1"/>
    <property type="molecule type" value="Genomic_DNA"/>
</dbReference>
<dbReference type="Pfam" id="PF00582">
    <property type="entry name" value="Usp"/>
    <property type="match status" value="2"/>
</dbReference>
<dbReference type="PRINTS" id="PR01438">
    <property type="entry name" value="UNVRSLSTRESS"/>
</dbReference>
<feature type="domain" description="UspA" evidence="2">
    <location>
        <begin position="5"/>
        <end position="141"/>
    </location>
</feature>
<evidence type="ECO:0000259" key="2">
    <source>
        <dbReference type="Pfam" id="PF00582"/>
    </source>
</evidence>
<dbReference type="AlphaFoldDB" id="A0A081XZ99"/>
<dbReference type="PANTHER" id="PTHR31964">
    <property type="entry name" value="ADENINE NUCLEOTIDE ALPHA HYDROLASES-LIKE SUPERFAMILY PROTEIN"/>
    <property type="match status" value="1"/>
</dbReference>
<name>A0A081XZ99_STRTO</name>
<keyword evidence="4" id="KW-1185">Reference proteome</keyword>
<sequence length="308" mass="31137">MSDLVIAGIDGSASSLAAVEAAAQEARLREVDLHLVHACVRTATRAPRGASVQIPPDGTPHMTVERLTAEAEDRARAAAPEVNVTTAVVGGHTPTVLTAQSFAAQLMVVGSRGLGGFAGLVAGSNAVHLAAHGASPVLVVRAPGDPTGPVLLAVDGSPAGIGAVRFAFAEAALRGADLLALHAWTPWNAPMPPPPDAAMPYAGAPGTLAEREACLLSEAIADQRAVHPDVNVVRRTVRRGTREALLDASRTAQLLVVGARGRGGFAGLLLGSVSQAMLHQAHCPVAVVRAAAAVPSGAATTLPAARPR</sequence>
<dbReference type="eggNOG" id="COG0589">
    <property type="taxonomic scope" value="Bacteria"/>
</dbReference>
<dbReference type="Gene3D" id="3.40.50.620">
    <property type="entry name" value="HUPs"/>
    <property type="match status" value="2"/>
</dbReference>
<comment type="similarity">
    <text evidence="1">Belongs to the universal stress protein A family.</text>
</comment>
<dbReference type="RefSeq" id="WP_051857817.1">
    <property type="nucleotide sequence ID" value="NZ_JBFADL010000003.1"/>
</dbReference>
<dbReference type="OrthoDB" id="3174546at2"/>
<dbReference type="InterPro" id="IPR014729">
    <property type="entry name" value="Rossmann-like_a/b/a_fold"/>
</dbReference>
<dbReference type="Proteomes" id="UP000028341">
    <property type="component" value="Unassembled WGS sequence"/>
</dbReference>
<dbReference type="STRING" id="55952.BU52_02130"/>
<organism evidence="3 4">
    <name type="scientific">Streptomyces toyocaensis</name>
    <dbReference type="NCBI Taxonomy" id="55952"/>
    <lineage>
        <taxon>Bacteria</taxon>
        <taxon>Bacillati</taxon>
        <taxon>Actinomycetota</taxon>
        <taxon>Actinomycetes</taxon>
        <taxon>Kitasatosporales</taxon>
        <taxon>Streptomycetaceae</taxon>
        <taxon>Streptomyces</taxon>
    </lineage>
</organism>
<dbReference type="InterPro" id="IPR006016">
    <property type="entry name" value="UspA"/>
</dbReference>
<reference evidence="3 4" key="1">
    <citation type="submission" date="2014-02" db="EMBL/GenBank/DDBJ databases">
        <title>The genome announcement of Streptomyces toyocaensis NRRL15009.</title>
        <authorList>
            <person name="Hong H.-J."/>
            <person name="Kwun M.J."/>
        </authorList>
    </citation>
    <scope>NUCLEOTIDE SEQUENCE [LARGE SCALE GENOMIC DNA]</scope>
    <source>
        <strain evidence="3 4">NRRL 15009</strain>
    </source>
</reference>
<feature type="domain" description="UspA" evidence="2">
    <location>
        <begin position="149"/>
        <end position="289"/>
    </location>
</feature>
<protein>
    <submittedName>
        <fullName evidence="3">Universal stress protein UspA</fullName>
    </submittedName>
</protein>
<dbReference type="SUPFAM" id="SSF52402">
    <property type="entry name" value="Adenine nucleotide alpha hydrolases-like"/>
    <property type="match status" value="2"/>
</dbReference>